<dbReference type="AlphaFoldDB" id="A0A9W6IZ62"/>
<sequence>MSRDPHALSASDIEILQQLFLKDEILMVDGQSVSKLAALGMIKAQETGWQITALGRKEIEERLAAKSAPDLPLL</sequence>
<protein>
    <submittedName>
        <fullName evidence="1">Uncharacterized protein</fullName>
    </submittedName>
</protein>
<comment type="caution">
    <text evidence="1">The sequence shown here is derived from an EMBL/GenBank/DDBJ whole genome shotgun (WGS) entry which is preliminary data.</text>
</comment>
<gene>
    <name evidence="1" type="ORF">GCM10008179_13650</name>
</gene>
<evidence type="ECO:0000313" key="1">
    <source>
        <dbReference type="EMBL" id="GLK67727.1"/>
    </source>
</evidence>
<reference evidence="1" key="2">
    <citation type="submission" date="2023-01" db="EMBL/GenBank/DDBJ databases">
        <authorList>
            <person name="Sun Q."/>
            <person name="Evtushenko L."/>
        </authorList>
    </citation>
    <scope>NUCLEOTIDE SEQUENCE</scope>
    <source>
        <strain evidence="1">VKM B-2347</strain>
    </source>
</reference>
<name>A0A9W6IZ62_9HYPH</name>
<organism evidence="1 2">
    <name type="scientific">Hansschlegelia plantiphila</name>
    <dbReference type="NCBI Taxonomy" id="374655"/>
    <lineage>
        <taxon>Bacteria</taxon>
        <taxon>Pseudomonadati</taxon>
        <taxon>Pseudomonadota</taxon>
        <taxon>Alphaproteobacteria</taxon>
        <taxon>Hyphomicrobiales</taxon>
        <taxon>Methylopilaceae</taxon>
        <taxon>Hansschlegelia</taxon>
    </lineage>
</organism>
<proteinExistence type="predicted"/>
<dbReference type="Proteomes" id="UP001143372">
    <property type="component" value="Unassembled WGS sequence"/>
</dbReference>
<dbReference type="RefSeq" id="WP_271167980.1">
    <property type="nucleotide sequence ID" value="NZ_BSFI01000007.1"/>
</dbReference>
<accession>A0A9W6IZ62</accession>
<evidence type="ECO:0000313" key="2">
    <source>
        <dbReference type="Proteomes" id="UP001143372"/>
    </source>
</evidence>
<reference evidence="1" key="1">
    <citation type="journal article" date="2014" name="Int. J. Syst. Evol. Microbiol.">
        <title>Complete genome sequence of Corynebacterium casei LMG S-19264T (=DSM 44701T), isolated from a smear-ripened cheese.</title>
        <authorList>
            <consortium name="US DOE Joint Genome Institute (JGI-PGF)"/>
            <person name="Walter F."/>
            <person name="Albersmeier A."/>
            <person name="Kalinowski J."/>
            <person name="Ruckert C."/>
        </authorList>
    </citation>
    <scope>NUCLEOTIDE SEQUENCE</scope>
    <source>
        <strain evidence="1">VKM B-2347</strain>
    </source>
</reference>
<keyword evidence="2" id="KW-1185">Reference proteome</keyword>
<dbReference type="EMBL" id="BSFI01000007">
    <property type="protein sequence ID" value="GLK67727.1"/>
    <property type="molecule type" value="Genomic_DNA"/>
</dbReference>